<keyword evidence="1" id="KW-0235">DNA replication</keyword>
<keyword evidence="3" id="KW-0812">Transmembrane</keyword>
<dbReference type="InterPro" id="IPR001623">
    <property type="entry name" value="DnaJ_domain"/>
</dbReference>
<dbReference type="Pfam" id="PF00226">
    <property type="entry name" value="DnaJ"/>
    <property type="match status" value="1"/>
</dbReference>
<protein>
    <submittedName>
        <fullName evidence="5">DnaJ domain-containing protein</fullName>
    </submittedName>
</protein>
<gene>
    <name evidence="5" type="ORF">GNP94_08905</name>
</gene>
<sequence length="305" mass="35270">MDSMKEAYERLNLPENASREELEERYTLLMKQFRSEQRRNPDNAEEIEARFSEITKAYKFILEEERRRSVEEMARQRYAKFKGFAGTAEKIDHFLRYYRFHLLGAIAVIGILVYAIISFINHQEEKQRLASLPPVDLSVMFLGTYMLGDAGTDYTPVEEAILDQFPEWQRVEVTVTYVPPLDSSNPQDAAMLQKALLMLSTERPDMYIMDENAFNWVGHQGMLQNLEPLLQGELKDLTASEQMLSAPIEEGGPEVPVLIDLMSSQLEEQLPLLRNEYYAGISQGAERIEQSVTFIKRYLENPKQP</sequence>
<keyword evidence="2" id="KW-0346">Stress response</keyword>
<evidence type="ECO:0000256" key="2">
    <source>
        <dbReference type="ARBA" id="ARBA00023016"/>
    </source>
</evidence>
<evidence type="ECO:0000256" key="3">
    <source>
        <dbReference type="SAM" id="Phobius"/>
    </source>
</evidence>
<comment type="caution">
    <text evidence="5">The sequence shown here is derived from an EMBL/GenBank/DDBJ whole genome shotgun (WGS) entry which is preliminary data.</text>
</comment>
<keyword evidence="6" id="KW-1185">Reference proteome</keyword>
<keyword evidence="3" id="KW-1133">Transmembrane helix</keyword>
<reference evidence="5 6" key="1">
    <citation type="submission" date="2019-11" db="EMBL/GenBank/DDBJ databases">
        <title>Draft genome sequences of five Paenibacillus species of dairy origin.</title>
        <authorList>
            <person name="Olajide A.M."/>
            <person name="Chen S."/>
            <person name="Lapointe G."/>
        </authorList>
    </citation>
    <scope>NUCLEOTIDE SEQUENCE [LARGE SCALE GENOMIC DNA]</scope>
    <source>
        <strain evidence="5 6">3CS1</strain>
    </source>
</reference>
<organism evidence="5 6">
    <name type="scientific">Paenibacillus campinasensis</name>
    <dbReference type="NCBI Taxonomy" id="66347"/>
    <lineage>
        <taxon>Bacteria</taxon>
        <taxon>Bacillati</taxon>
        <taxon>Bacillota</taxon>
        <taxon>Bacilli</taxon>
        <taxon>Bacillales</taxon>
        <taxon>Paenibacillaceae</taxon>
        <taxon>Paenibacillus</taxon>
    </lineage>
</organism>
<dbReference type="Gene3D" id="1.10.287.110">
    <property type="entry name" value="DnaJ domain"/>
    <property type="match status" value="1"/>
</dbReference>
<evidence type="ECO:0000313" key="5">
    <source>
        <dbReference type="EMBL" id="MUG66131.1"/>
    </source>
</evidence>
<dbReference type="InterPro" id="IPR036869">
    <property type="entry name" value="J_dom_sf"/>
</dbReference>
<proteinExistence type="predicted"/>
<name>A0ABW9T0U7_9BACL</name>
<dbReference type="SUPFAM" id="SSF46565">
    <property type="entry name" value="Chaperone J-domain"/>
    <property type="match status" value="1"/>
</dbReference>
<evidence type="ECO:0000313" key="6">
    <source>
        <dbReference type="Proteomes" id="UP000435177"/>
    </source>
</evidence>
<evidence type="ECO:0000256" key="1">
    <source>
        <dbReference type="ARBA" id="ARBA00022705"/>
    </source>
</evidence>
<evidence type="ECO:0000259" key="4">
    <source>
        <dbReference type="PROSITE" id="PS50076"/>
    </source>
</evidence>
<dbReference type="RefSeq" id="WP_095398920.1">
    <property type="nucleotide sequence ID" value="NZ_WOAA01000005.1"/>
</dbReference>
<keyword evidence="3" id="KW-0472">Membrane</keyword>
<dbReference type="Proteomes" id="UP000435177">
    <property type="component" value="Unassembled WGS sequence"/>
</dbReference>
<feature type="transmembrane region" description="Helical" evidence="3">
    <location>
        <begin position="100"/>
        <end position="120"/>
    </location>
</feature>
<feature type="domain" description="J" evidence="4">
    <location>
        <begin position="6"/>
        <end position="82"/>
    </location>
</feature>
<accession>A0ABW9T0U7</accession>
<dbReference type="PROSITE" id="PS50076">
    <property type="entry name" value="DNAJ_2"/>
    <property type="match status" value="1"/>
</dbReference>
<dbReference type="EMBL" id="WOAA01000005">
    <property type="protein sequence ID" value="MUG66131.1"/>
    <property type="molecule type" value="Genomic_DNA"/>
</dbReference>